<evidence type="ECO:0000313" key="1">
    <source>
        <dbReference type="EMBL" id="GES17419.1"/>
    </source>
</evidence>
<dbReference type="RefSeq" id="WP_174889773.1">
    <property type="nucleotide sequence ID" value="NZ_BLAF01000004.1"/>
</dbReference>
<gene>
    <name evidence="1" type="ORF">Aple_003140</name>
</gene>
<evidence type="ECO:0000313" key="2">
    <source>
        <dbReference type="Proteomes" id="UP000377595"/>
    </source>
</evidence>
<dbReference type="Proteomes" id="UP000377595">
    <property type="component" value="Unassembled WGS sequence"/>
</dbReference>
<keyword evidence="2" id="KW-1185">Reference proteome</keyword>
<comment type="caution">
    <text evidence="1">The sequence shown here is derived from an EMBL/GenBank/DDBJ whole genome shotgun (WGS) entry which is preliminary data.</text>
</comment>
<organism evidence="1 2">
    <name type="scientific">Acrocarpospora pleiomorpha</name>
    <dbReference type="NCBI Taxonomy" id="90975"/>
    <lineage>
        <taxon>Bacteria</taxon>
        <taxon>Bacillati</taxon>
        <taxon>Actinomycetota</taxon>
        <taxon>Actinomycetes</taxon>
        <taxon>Streptosporangiales</taxon>
        <taxon>Streptosporangiaceae</taxon>
        <taxon>Acrocarpospora</taxon>
    </lineage>
</organism>
<dbReference type="EMBL" id="BLAF01000004">
    <property type="protein sequence ID" value="GES17419.1"/>
    <property type="molecule type" value="Genomic_DNA"/>
</dbReference>
<proteinExistence type="predicted"/>
<reference evidence="1 2" key="1">
    <citation type="submission" date="2019-10" db="EMBL/GenBank/DDBJ databases">
        <title>Whole genome shotgun sequence of Acrocarpospora pleiomorpha NBRC 16267.</title>
        <authorList>
            <person name="Ichikawa N."/>
            <person name="Kimura A."/>
            <person name="Kitahashi Y."/>
            <person name="Komaki H."/>
            <person name="Oguchi A."/>
        </authorList>
    </citation>
    <scope>NUCLEOTIDE SEQUENCE [LARGE SCALE GENOMIC DNA]</scope>
    <source>
        <strain evidence="1 2">NBRC 16267</strain>
    </source>
</reference>
<sequence length="453" mass="49772">MIGLLHFADQAAASVLSKIPTAARDLAWLADRSRGYAKVIAVKALARHSDPAIREWVMGTPKNLLSSDLARQIVETHGLAEMLSRPGVDDTLWDQAGNLLLAMTSTHNYHTEISRYRDALTVYQRWIALAARRPATLERAAMLTMVADDLGTGPAAPVVGGLRETLIEQIKSVLSAKPWTEMLARSARSSDPIVARRSAWVLTEAGRSGVPEGRFAIRVVAADPNPADYPYVEARIVIDGMPVVAALFDIGPAESPGPLLDTGRLRAVDEPKTVRIAEAYCTEGCCSGLYVTIVREGREVVWKDWHSSVPGDPPQEVRFDAAEYDQEVARAEQDHSWEWPDMTVARLVAERLRADATILGRWDCAFGWCTAWLADVDMARLTFDYPAGRLALEDLSVRFGLMIETNGQPPDVQAAEIVKSLAEYDPKATAEMIDGGKNEAGKLGLIYREPSRW</sequence>
<dbReference type="AlphaFoldDB" id="A0A5M3XB41"/>
<protein>
    <submittedName>
        <fullName evidence="1">Uncharacterized protein</fullName>
    </submittedName>
</protein>
<accession>A0A5M3XB41</accession>
<name>A0A5M3XB41_9ACTN</name>